<dbReference type="PANTHER" id="PTHR23320">
    <property type="entry name" value="MEMBRANE-SPANNING 4-DOMAINS SUBFAMILY A MS4A -RELATED"/>
    <property type="match status" value="1"/>
</dbReference>
<reference evidence="8" key="1">
    <citation type="submission" date="2025-08" db="UniProtKB">
        <authorList>
            <consortium name="RefSeq"/>
        </authorList>
    </citation>
    <scope>IDENTIFICATION</scope>
</reference>
<evidence type="ECO:0000313" key="7">
    <source>
        <dbReference type="Proteomes" id="UP000515156"/>
    </source>
</evidence>
<dbReference type="Proteomes" id="UP000515156">
    <property type="component" value="Chromosome 1"/>
</dbReference>
<evidence type="ECO:0000256" key="3">
    <source>
        <dbReference type="ARBA" id="ARBA00022692"/>
    </source>
</evidence>
<dbReference type="KEGG" id="muo:115481818"/>
<dbReference type="InterPro" id="IPR030417">
    <property type="entry name" value="MS4A"/>
</dbReference>
<name>A0A6P7ZVA3_9AMPH</name>
<dbReference type="InterPro" id="IPR007237">
    <property type="entry name" value="CD20-like"/>
</dbReference>
<evidence type="ECO:0000313" key="8">
    <source>
        <dbReference type="RefSeq" id="XP_030077090.1"/>
    </source>
</evidence>
<evidence type="ECO:0000256" key="2">
    <source>
        <dbReference type="ARBA" id="ARBA00009565"/>
    </source>
</evidence>
<dbReference type="GO" id="GO:0016020">
    <property type="term" value="C:membrane"/>
    <property type="evidence" value="ECO:0007669"/>
    <property type="project" value="UniProtKB-SubCell"/>
</dbReference>
<dbReference type="RefSeq" id="XP_030077090.1">
    <property type="nucleotide sequence ID" value="XM_030221230.1"/>
</dbReference>
<dbReference type="PANTHER" id="PTHR23320:SF128">
    <property type="entry name" value="MEMBRANE-SPANNING 4-DOMAINS SUBFAMILY A MEMBER 4A"/>
    <property type="match status" value="1"/>
</dbReference>
<keyword evidence="5 6" id="KW-0472">Membrane</keyword>
<evidence type="ECO:0000256" key="1">
    <source>
        <dbReference type="ARBA" id="ARBA00004141"/>
    </source>
</evidence>
<keyword evidence="4 6" id="KW-1133">Transmembrane helix</keyword>
<evidence type="ECO:0000256" key="4">
    <source>
        <dbReference type="ARBA" id="ARBA00022989"/>
    </source>
</evidence>
<dbReference type="OrthoDB" id="10071849at2759"/>
<feature type="transmembrane region" description="Helical" evidence="6">
    <location>
        <begin position="88"/>
        <end position="107"/>
    </location>
</feature>
<proteinExistence type="inferred from homology"/>
<keyword evidence="3 6" id="KW-0812">Transmembrane</keyword>
<accession>A0A6P7ZVA3</accession>
<dbReference type="AlphaFoldDB" id="A0A6P7ZVA3"/>
<protein>
    <submittedName>
        <fullName evidence="8">Membrane-spanning 4-domains subfamily A member 8-like</fullName>
    </submittedName>
</protein>
<feature type="transmembrane region" description="Helical" evidence="6">
    <location>
        <begin position="119"/>
        <end position="140"/>
    </location>
</feature>
<keyword evidence="7" id="KW-1185">Reference proteome</keyword>
<comment type="similarity">
    <text evidence="2">Belongs to the MS4A family.</text>
</comment>
<comment type="subcellular location">
    <subcellularLocation>
        <location evidence="1">Membrane</location>
        <topology evidence="1">Multi-pass membrane protein</topology>
    </subcellularLocation>
</comment>
<organism evidence="7 8">
    <name type="scientific">Microcaecilia unicolor</name>
    <dbReference type="NCBI Taxonomy" id="1415580"/>
    <lineage>
        <taxon>Eukaryota</taxon>
        <taxon>Metazoa</taxon>
        <taxon>Chordata</taxon>
        <taxon>Craniata</taxon>
        <taxon>Vertebrata</taxon>
        <taxon>Euteleostomi</taxon>
        <taxon>Amphibia</taxon>
        <taxon>Gymnophiona</taxon>
        <taxon>Siphonopidae</taxon>
        <taxon>Microcaecilia</taxon>
    </lineage>
</organism>
<gene>
    <name evidence="8" type="primary">LOC115481818</name>
</gene>
<feature type="transmembrane region" description="Helical" evidence="6">
    <location>
        <begin position="181"/>
        <end position="201"/>
    </location>
</feature>
<evidence type="ECO:0000256" key="6">
    <source>
        <dbReference type="SAM" id="Phobius"/>
    </source>
</evidence>
<feature type="transmembrane region" description="Helical" evidence="6">
    <location>
        <begin position="53"/>
        <end position="76"/>
    </location>
</feature>
<evidence type="ECO:0000256" key="5">
    <source>
        <dbReference type="ARBA" id="ARBA00023136"/>
    </source>
</evidence>
<dbReference type="InParanoid" id="A0A6P7ZVA3"/>
<dbReference type="Pfam" id="PF04103">
    <property type="entry name" value="CD20"/>
    <property type="match status" value="1"/>
</dbReference>
<dbReference type="GeneID" id="115481818"/>
<sequence>MASAAETGDVQVVTEVLSQNDPRAVQLTKPSRPSLEKKQTPETIKTFKKGQPIALGTIQILLGLVHIFFGIIVTVAATKPVLSVSSGVYFWTGILFFFSGSLSVAAEKRENIVLVKASLGSNLLSLVAGLVAVIIFAVTITEIGQACVSHVDKEQDGDNYEYLYRRCDSPPYVMEYSLNSLFLVFLLLEIATGASIAAFSWKALKQAKYTQIL</sequence>